<comment type="caution">
    <text evidence="2">The sequence shown here is derived from an EMBL/GenBank/DDBJ whole genome shotgun (WGS) entry which is preliminary data.</text>
</comment>
<gene>
    <name evidence="2" type="ORF">DCC81_25185</name>
</gene>
<evidence type="ECO:0000256" key="1">
    <source>
        <dbReference type="SAM" id="MobiDB-lite"/>
    </source>
</evidence>
<feature type="region of interest" description="Disordered" evidence="1">
    <location>
        <begin position="125"/>
        <end position="149"/>
    </location>
</feature>
<organism evidence="2 3">
    <name type="scientific">Chitinophaga parva</name>
    <dbReference type="NCBI Taxonomy" id="2169414"/>
    <lineage>
        <taxon>Bacteria</taxon>
        <taxon>Pseudomonadati</taxon>
        <taxon>Bacteroidota</taxon>
        <taxon>Chitinophagia</taxon>
        <taxon>Chitinophagales</taxon>
        <taxon>Chitinophagaceae</taxon>
        <taxon>Chitinophaga</taxon>
    </lineage>
</organism>
<reference evidence="2 3" key="1">
    <citation type="submission" date="2018-04" db="EMBL/GenBank/DDBJ databases">
        <title>Chitinophaga fuyangensis sp. nov., isolated from soil in a chemical factory.</title>
        <authorList>
            <person name="Chen K."/>
        </authorList>
    </citation>
    <scope>NUCLEOTIDE SEQUENCE [LARGE SCALE GENOMIC DNA]</scope>
    <source>
        <strain evidence="2 3">LY-1</strain>
    </source>
</reference>
<keyword evidence="3" id="KW-1185">Reference proteome</keyword>
<evidence type="ECO:0000313" key="2">
    <source>
        <dbReference type="EMBL" id="PUZ21305.1"/>
    </source>
</evidence>
<dbReference type="AlphaFoldDB" id="A0A2T7BB76"/>
<accession>A0A2T7BB76</accession>
<evidence type="ECO:0000313" key="3">
    <source>
        <dbReference type="Proteomes" id="UP000244450"/>
    </source>
</evidence>
<dbReference type="EMBL" id="QCYK01000005">
    <property type="protein sequence ID" value="PUZ21305.1"/>
    <property type="molecule type" value="Genomic_DNA"/>
</dbReference>
<protein>
    <submittedName>
        <fullName evidence="2">Uncharacterized protein</fullName>
    </submittedName>
</protein>
<proteinExistence type="predicted"/>
<sequence length="182" mass="20395">MVQNIPIKASSLFFAPTLRNLEKKFEPNANDRKPLGLRLKHQLDKALQKARSMEQLGTILQQQGIRVLLRQNVEGQIYGTTFIDNATRCVFNGGDLGKPFATKAFMERLGRAGISHEVLLHSSKLPVKDTGEDAANKKEPKPRYPASDQQVFIVLQDGPRRDNLEGTGLGQYTKKRKKLGIE</sequence>
<dbReference type="Proteomes" id="UP000244450">
    <property type="component" value="Unassembled WGS sequence"/>
</dbReference>
<name>A0A2T7BB76_9BACT</name>
<feature type="compositionally biased region" description="Basic and acidic residues" evidence="1">
    <location>
        <begin position="126"/>
        <end position="142"/>
    </location>
</feature>